<dbReference type="RefSeq" id="WP_135994385.1">
    <property type="nucleotide sequence ID" value="NZ_CP071057.1"/>
</dbReference>
<keyword evidence="1" id="KW-0472">Membrane</keyword>
<keyword evidence="1" id="KW-0812">Transmembrane</keyword>
<dbReference type="AlphaFoldDB" id="A0A4S2H3E4"/>
<accession>A0A4S2H3E4</accession>
<keyword evidence="1" id="KW-1133">Transmembrane helix</keyword>
<evidence type="ECO:0000313" key="2">
    <source>
        <dbReference type="EMBL" id="TGY89888.1"/>
    </source>
</evidence>
<sequence length="258" mass="28619">MILASLTRAVRTQNWFAVFIEFVIVIAGVVIGFQITAWNEARQDRVRERIYLEQLLIDLQSDAETGRRGVASTERVDAAAQRVLAVLEGDGRSDGTDDAALVASLPYAGYAYLPLANDATYREMISTGALSLVEDIELKRALATYYASAEAGRQWDELLREEQYAYRAAIRGLLTREQFAWARAQGGEAHGEPPGFNRAAFLAEARTRPEIVDSLRSMGAVQQRLRDDSTRLSERADRLAALIRAALGEPVRQQEASE</sequence>
<feature type="transmembrane region" description="Helical" evidence="1">
    <location>
        <begin position="15"/>
        <end position="38"/>
    </location>
</feature>
<dbReference type="EMBL" id="SRXW01000001">
    <property type="protein sequence ID" value="TGY89888.1"/>
    <property type="molecule type" value="Genomic_DNA"/>
</dbReference>
<dbReference type="OrthoDB" id="7562173at2"/>
<evidence type="ECO:0000313" key="3">
    <source>
        <dbReference type="Proteomes" id="UP000308054"/>
    </source>
</evidence>
<reference evidence="2 3" key="1">
    <citation type="journal article" date="2017" name="Int. J. Syst. Evol. Microbiol.">
        <title>Marinicauda algicola sp. nov., isolated from a marine red alga Rhodosorus marinus.</title>
        <authorList>
            <person name="Jeong S.E."/>
            <person name="Jeon S.H."/>
            <person name="Chun B.H."/>
            <person name="Kim D.W."/>
            <person name="Jeon C.O."/>
        </authorList>
    </citation>
    <scope>NUCLEOTIDE SEQUENCE [LARGE SCALE GENOMIC DNA]</scope>
    <source>
        <strain evidence="2 3">JCM 31718</strain>
    </source>
</reference>
<evidence type="ECO:0000256" key="1">
    <source>
        <dbReference type="SAM" id="Phobius"/>
    </source>
</evidence>
<dbReference type="Proteomes" id="UP000308054">
    <property type="component" value="Unassembled WGS sequence"/>
</dbReference>
<proteinExistence type="predicted"/>
<organism evidence="2 3">
    <name type="scientific">Marinicauda algicola</name>
    <dbReference type="NCBI Taxonomy" id="2029849"/>
    <lineage>
        <taxon>Bacteria</taxon>
        <taxon>Pseudomonadati</taxon>
        <taxon>Pseudomonadota</taxon>
        <taxon>Alphaproteobacteria</taxon>
        <taxon>Maricaulales</taxon>
        <taxon>Maricaulaceae</taxon>
        <taxon>Marinicauda</taxon>
    </lineage>
</organism>
<gene>
    <name evidence="2" type="ORF">E5163_01745</name>
</gene>
<comment type="caution">
    <text evidence="2">The sequence shown here is derived from an EMBL/GenBank/DDBJ whole genome shotgun (WGS) entry which is preliminary data.</text>
</comment>
<protein>
    <submittedName>
        <fullName evidence="2">Uncharacterized protein</fullName>
    </submittedName>
</protein>
<name>A0A4S2H3E4_9PROT</name>
<keyword evidence="3" id="KW-1185">Reference proteome</keyword>